<dbReference type="AlphaFoldDB" id="A0AAV5WSP0"/>
<dbReference type="Proteomes" id="UP001432322">
    <property type="component" value="Unassembled WGS sequence"/>
</dbReference>
<evidence type="ECO:0008006" key="3">
    <source>
        <dbReference type="Google" id="ProtNLM"/>
    </source>
</evidence>
<proteinExistence type="predicted"/>
<sequence length="110" mass="12689">MHNVVVNSDLFFYILMCRLNKISEIGRWTFCMEKRFSIEEIENCCGKNEHVSEWLQIGGIMIKKTDGSKRFCGIGFIDVGNGLFLVDIAFNVNKKQTFEYAERNGVHDLS</sequence>
<name>A0AAV5WSP0_9BILA</name>
<accession>A0AAV5WSP0</accession>
<evidence type="ECO:0000313" key="2">
    <source>
        <dbReference type="Proteomes" id="UP001432322"/>
    </source>
</evidence>
<gene>
    <name evidence="1" type="ORF">PFISCL1PPCAC_26344</name>
</gene>
<organism evidence="1 2">
    <name type="scientific">Pristionchus fissidentatus</name>
    <dbReference type="NCBI Taxonomy" id="1538716"/>
    <lineage>
        <taxon>Eukaryota</taxon>
        <taxon>Metazoa</taxon>
        <taxon>Ecdysozoa</taxon>
        <taxon>Nematoda</taxon>
        <taxon>Chromadorea</taxon>
        <taxon>Rhabditida</taxon>
        <taxon>Rhabditina</taxon>
        <taxon>Diplogasteromorpha</taxon>
        <taxon>Diplogasteroidea</taxon>
        <taxon>Neodiplogasteridae</taxon>
        <taxon>Pristionchus</taxon>
    </lineage>
</organism>
<evidence type="ECO:0000313" key="1">
    <source>
        <dbReference type="EMBL" id="GMT35047.1"/>
    </source>
</evidence>
<dbReference type="EMBL" id="BTSY01000007">
    <property type="protein sequence ID" value="GMT35047.1"/>
    <property type="molecule type" value="Genomic_DNA"/>
</dbReference>
<protein>
    <recommendedName>
        <fullName evidence="3">RNA binding protein</fullName>
    </recommendedName>
</protein>
<reference evidence="1" key="1">
    <citation type="submission" date="2023-10" db="EMBL/GenBank/DDBJ databases">
        <title>Genome assembly of Pristionchus species.</title>
        <authorList>
            <person name="Yoshida K."/>
            <person name="Sommer R.J."/>
        </authorList>
    </citation>
    <scope>NUCLEOTIDE SEQUENCE</scope>
    <source>
        <strain evidence="1">RS5133</strain>
    </source>
</reference>
<comment type="caution">
    <text evidence="1">The sequence shown here is derived from an EMBL/GenBank/DDBJ whole genome shotgun (WGS) entry which is preliminary data.</text>
</comment>
<keyword evidence="2" id="KW-1185">Reference proteome</keyword>